<dbReference type="AlphaFoldDB" id="A0A518CCH2"/>
<dbReference type="InterPro" id="IPR052345">
    <property type="entry name" value="Rad_response_metalloprotease"/>
</dbReference>
<accession>A0A518CCH2</accession>
<organism evidence="2 3">
    <name type="scientific">Bremerella volcania</name>
    <dbReference type="NCBI Taxonomy" id="2527984"/>
    <lineage>
        <taxon>Bacteria</taxon>
        <taxon>Pseudomonadati</taxon>
        <taxon>Planctomycetota</taxon>
        <taxon>Planctomycetia</taxon>
        <taxon>Pirellulales</taxon>
        <taxon>Pirellulaceae</taxon>
        <taxon>Bremerella</taxon>
    </lineage>
</organism>
<dbReference type="Pfam" id="PF06114">
    <property type="entry name" value="Peptidase_M78"/>
    <property type="match status" value="1"/>
</dbReference>
<keyword evidence="3" id="KW-1185">Reference proteome</keyword>
<evidence type="ECO:0000313" key="3">
    <source>
        <dbReference type="Proteomes" id="UP000318626"/>
    </source>
</evidence>
<sequence>MAKRVSKPGPKLRFMKDQEFEDEAALLLAEYGNQHGQVTAPPIPIDEIVELYLQLHLTFDDMQQLFGVSDVHGALWVNDRRVGIDHRLEPTDNPSMLGRYHFTLAHEAGHWRLHRHLFLRRANQLTLLPDNVERPEYICRSSDTEPIEYQANRFASCLLMPREMVKRAWHEWRGSMDPIYLDDLQAKRQQILTAEVLRRGGFKSGDNAEANMLLEHASRPLAATFEVSPDAMRIRLEGMKLLLREKENLLF</sequence>
<dbReference type="RefSeq" id="WP_144975437.1">
    <property type="nucleotide sequence ID" value="NZ_CP036289.1"/>
</dbReference>
<evidence type="ECO:0000313" key="2">
    <source>
        <dbReference type="EMBL" id="QDU76929.1"/>
    </source>
</evidence>
<dbReference type="PANTHER" id="PTHR43236">
    <property type="entry name" value="ANTITOXIN HIGA1"/>
    <property type="match status" value="1"/>
</dbReference>
<dbReference type="Proteomes" id="UP000318626">
    <property type="component" value="Chromosome"/>
</dbReference>
<dbReference type="PANTHER" id="PTHR43236:SF1">
    <property type="entry name" value="BLL7220 PROTEIN"/>
    <property type="match status" value="1"/>
</dbReference>
<gene>
    <name evidence="2" type="ORF">Pan97_39860</name>
</gene>
<name>A0A518CCH2_9BACT</name>
<dbReference type="Gene3D" id="1.10.10.2910">
    <property type="match status" value="1"/>
</dbReference>
<dbReference type="InterPro" id="IPR010359">
    <property type="entry name" value="IrrE_HExxH"/>
</dbReference>
<reference evidence="3" key="1">
    <citation type="submission" date="2019-02" db="EMBL/GenBank/DDBJ databases">
        <title>Deep-cultivation of Planctomycetes and their phenomic and genomic characterization uncovers novel biology.</title>
        <authorList>
            <person name="Wiegand S."/>
            <person name="Jogler M."/>
            <person name="Boedeker C."/>
            <person name="Pinto D."/>
            <person name="Vollmers J."/>
            <person name="Rivas-Marin E."/>
            <person name="Kohn T."/>
            <person name="Peeters S.H."/>
            <person name="Heuer A."/>
            <person name="Rast P."/>
            <person name="Oberbeckmann S."/>
            <person name="Bunk B."/>
            <person name="Jeske O."/>
            <person name="Meyerdierks A."/>
            <person name="Storesund J.E."/>
            <person name="Kallscheuer N."/>
            <person name="Luecker S."/>
            <person name="Lage O.M."/>
            <person name="Pohl T."/>
            <person name="Merkel B.J."/>
            <person name="Hornburger P."/>
            <person name="Mueller R.-W."/>
            <person name="Bruemmer F."/>
            <person name="Labrenz M."/>
            <person name="Spormann A.M."/>
            <person name="Op den Camp H."/>
            <person name="Overmann J."/>
            <person name="Amann R."/>
            <person name="Jetten M.S.M."/>
            <person name="Mascher T."/>
            <person name="Medema M.H."/>
            <person name="Devos D.P."/>
            <person name="Kaster A.-K."/>
            <person name="Ovreas L."/>
            <person name="Rohde M."/>
            <person name="Galperin M.Y."/>
            <person name="Jogler C."/>
        </authorList>
    </citation>
    <scope>NUCLEOTIDE SEQUENCE [LARGE SCALE GENOMIC DNA]</scope>
    <source>
        <strain evidence="3">Pan97</strain>
    </source>
</reference>
<dbReference type="OrthoDB" id="581382at2"/>
<dbReference type="EMBL" id="CP036289">
    <property type="protein sequence ID" value="QDU76929.1"/>
    <property type="molecule type" value="Genomic_DNA"/>
</dbReference>
<proteinExistence type="predicted"/>
<feature type="domain" description="IrrE N-terminal-like" evidence="1">
    <location>
        <begin position="97"/>
        <end position="176"/>
    </location>
</feature>
<evidence type="ECO:0000259" key="1">
    <source>
        <dbReference type="Pfam" id="PF06114"/>
    </source>
</evidence>
<dbReference type="KEGG" id="bvo:Pan97_39860"/>
<protein>
    <recommendedName>
        <fullName evidence="1">IrrE N-terminal-like domain-containing protein</fullName>
    </recommendedName>
</protein>